<keyword evidence="2" id="KW-1185">Reference proteome</keyword>
<dbReference type="OrthoDB" id="8388066at2"/>
<dbReference type="HOGENOM" id="CLU_121805_0_0_4"/>
<dbReference type="EMBL" id="CP009962">
    <property type="protein sequence ID" value="AIY41572.1"/>
    <property type="molecule type" value="Genomic_DNA"/>
</dbReference>
<protein>
    <recommendedName>
        <fullName evidence="3">SnoaL-like domain-containing protein</fullName>
    </recommendedName>
</protein>
<sequence>MRTPSNSILAYIQAKDGNRPHLISRAFTEDATLSMVVNTGSIAFPPESQGRDTIADLLVRRFGQAYENIYTFCLSVPPKNQEPEFICDWLVVMSEKESRAVRVGCGRYHWFFSQESHLVERLTITIEAMQSLPPQDLDSVMVWASSLPYPWCSAQTALDGAPDLADLSAVLAYLGRENI</sequence>
<dbReference type="Proteomes" id="UP000030302">
    <property type="component" value="Chromosome"/>
</dbReference>
<dbReference type="InterPro" id="IPR032710">
    <property type="entry name" value="NTF2-like_dom_sf"/>
</dbReference>
<name>A0A0A1FFE3_9BURK</name>
<reference evidence="2" key="1">
    <citation type="journal article" date="2014" name="Soil Biol. Biochem.">
        <title>Structure and function of bacterial communities in ageing soils: Insights from the Mendocino ecological staircase.</title>
        <authorList>
            <person name="Uroz S."/>
            <person name="Tech J.J."/>
            <person name="Sawaya N.A."/>
            <person name="Frey-Klett P."/>
            <person name="Leveau J.H.J."/>
        </authorList>
    </citation>
    <scope>NUCLEOTIDE SEQUENCE [LARGE SCALE GENOMIC DNA]</scope>
    <source>
        <strain evidence="2">Cal35</strain>
    </source>
</reference>
<dbReference type="STRING" id="279058.LT85_2414"/>
<dbReference type="KEGG" id="care:LT85_2414"/>
<proteinExistence type="predicted"/>
<evidence type="ECO:0000313" key="2">
    <source>
        <dbReference type="Proteomes" id="UP000030302"/>
    </source>
</evidence>
<accession>A0A0A1FFE3</accession>
<dbReference type="RefSeq" id="WP_038489031.1">
    <property type="nucleotide sequence ID" value="NZ_CP009962.1"/>
</dbReference>
<evidence type="ECO:0000313" key="1">
    <source>
        <dbReference type="EMBL" id="AIY41572.1"/>
    </source>
</evidence>
<organism evidence="1 2">
    <name type="scientific">Collimonas arenae</name>
    <dbReference type="NCBI Taxonomy" id="279058"/>
    <lineage>
        <taxon>Bacteria</taxon>
        <taxon>Pseudomonadati</taxon>
        <taxon>Pseudomonadota</taxon>
        <taxon>Betaproteobacteria</taxon>
        <taxon>Burkholderiales</taxon>
        <taxon>Oxalobacteraceae</taxon>
        <taxon>Collimonas</taxon>
    </lineage>
</organism>
<dbReference type="SUPFAM" id="SSF54427">
    <property type="entry name" value="NTF2-like"/>
    <property type="match status" value="1"/>
</dbReference>
<evidence type="ECO:0008006" key="3">
    <source>
        <dbReference type="Google" id="ProtNLM"/>
    </source>
</evidence>
<gene>
    <name evidence="1" type="ORF">LT85_2414</name>
</gene>
<dbReference type="AlphaFoldDB" id="A0A0A1FFE3"/>